<keyword evidence="3" id="KW-1185">Reference proteome</keyword>
<gene>
    <name evidence="2" type="ORF">A606_03710</name>
</gene>
<reference evidence="2 3" key="1">
    <citation type="submission" date="2012-06" db="EMBL/GenBank/DDBJ databases">
        <title>Complete genome sequence of Corynebacterium terpenotabidum Y-11 (=DSM 44721).</title>
        <authorList>
            <person name="Ruckert C."/>
            <person name="Albersmeier A."/>
            <person name="Al-Dilaimi A."/>
            <person name="Szczepanowski R."/>
            <person name="Kalinowski J."/>
        </authorList>
    </citation>
    <scope>NUCLEOTIDE SEQUENCE [LARGE SCALE GENOMIC DNA]</scope>
    <source>
        <strain evidence="2 3">Y-11</strain>
    </source>
</reference>
<evidence type="ECO:0000256" key="1">
    <source>
        <dbReference type="SAM" id="Phobius"/>
    </source>
</evidence>
<evidence type="ECO:0000313" key="3">
    <source>
        <dbReference type="Proteomes" id="UP000014809"/>
    </source>
</evidence>
<dbReference type="Proteomes" id="UP000014809">
    <property type="component" value="Chromosome"/>
</dbReference>
<keyword evidence="1" id="KW-0812">Transmembrane</keyword>
<organism evidence="2 3">
    <name type="scientific">Corynebacterium terpenotabidum Y-11</name>
    <dbReference type="NCBI Taxonomy" id="1200352"/>
    <lineage>
        <taxon>Bacteria</taxon>
        <taxon>Bacillati</taxon>
        <taxon>Actinomycetota</taxon>
        <taxon>Actinomycetes</taxon>
        <taxon>Mycobacteriales</taxon>
        <taxon>Corynebacteriaceae</taxon>
        <taxon>Corynebacterium</taxon>
    </lineage>
</organism>
<feature type="transmembrane region" description="Helical" evidence="1">
    <location>
        <begin position="623"/>
        <end position="644"/>
    </location>
</feature>
<dbReference type="KEGG" id="cter:A606_03710"/>
<keyword evidence="1" id="KW-1133">Transmembrane helix</keyword>
<dbReference type="EMBL" id="CP003696">
    <property type="protein sequence ID" value="AGP30393.1"/>
    <property type="molecule type" value="Genomic_DNA"/>
</dbReference>
<protein>
    <submittedName>
        <fullName evidence="2">Uncharacterized protein</fullName>
    </submittedName>
</protein>
<name>S4XIF0_9CORY</name>
<evidence type="ECO:0000313" key="2">
    <source>
        <dbReference type="EMBL" id="AGP30393.1"/>
    </source>
</evidence>
<dbReference type="HOGENOM" id="CLU_413179_0_0_11"/>
<dbReference type="AlphaFoldDB" id="S4XIF0"/>
<dbReference type="eggNOG" id="ENOG5031YP2">
    <property type="taxonomic scope" value="Bacteria"/>
</dbReference>
<dbReference type="STRING" id="1200352.A606_03710"/>
<sequence>MRLRLPKDYSTSELPNWRATLFTLILPFPVSGLPPAQAERRFVDLPASWLPGRFRGIQTIETAVDVDGVYRAPTWYREGDDVYAYTPRTFHETATTRFTGPLAESVGAAAVDGDVPGLDRSKVAGALSSKTSREDFRCHRYVFSADTYSTVSPKDGDIPTPGQPEEPSSVFILNEEPIAGYSRSSRATVRLVCAEFLQYRGMLTHRDVKEDADDRSEAHSVLGELAHDYLVLHVLAENCSSSSLELVSQSLHRSRRKISTLVTEKDEEKAHEVSLLNNFIRDTVAALNDGASDGDYFTAFVGKSGALAGKYKENSAETLCIRHPGERPIPLWRNGISSRPVRVVCAIPGTEIDGNPGLFQDPAEGNEWQWCLQDTWAWALGSGADVFAEGIPRYSSTVPDNPDWSPFEYWTMVPTHHGAAMVRNCPADAHDAKPWMLSGTRLIDLAILIQRASTMLGSIGERLRSITLASSELRSSDEGEQALDTAVEEFSVALKKFQDIQSDFVRFRDHLWFEVVPGRDLDTEFMLSLRESLGVTRRYLDVKDELSLRQAVYSVQFNQRQVDLDRQLQRRAAQEAKAREDERDAEIRRQTQQDSIQNKTLAFLAIVFAIPGLIQLLPPERSLPVFLGTTAVIVVVIVTTLYVVRRHQKSNTDTSRTDAVLPSR</sequence>
<accession>S4XIF0</accession>
<dbReference type="PATRIC" id="fig|1200352.3.peg.747"/>
<keyword evidence="1" id="KW-0472">Membrane</keyword>
<proteinExistence type="predicted"/>